<evidence type="ECO:0000313" key="4">
    <source>
        <dbReference type="Proteomes" id="UP001604336"/>
    </source>
</evidence>
<name>A0ABD1VTE7_9LAMI</name>
<evidence type="ECO:0000256" key="1">
    <source>
        <dbReference type="PROSITE-ProRule" id="PRU00339"/>
    </source>
</evidence>
<sequence length="664" mass="73982">MRRASSKLLTHLHHPPTKTSSYIISRDSTTYYSCLATPVSTATDQSLSHKSHTHLNSCSKTQSLLFSSPQIHKFQTAPSQKLNTLVDPNGQNESHMSSRQRKIKGRSQLEEAFESAESADDMLEAFKDMEASFDERELGLACLKMGLKLDQEGEDPEKALSFAQRALKIMDDNQNNNNKLSLPLAMTLQLLGSVSYSLKRFNDSLGYLNRANRVLSKLEEEGSCSANDIRPVLHAVQFELFNTKTAMGRREEAIGNLRKSLEIKEMTLEEDSRELGKANRDVAEAYVAVLNFREGLPFCLKAMEIHKTHLGHNSVEVAHDRRLLGVIYTGLEEHEKALEQNQLSQRVLKNWGRSSDLLRAEIDATNMQIALGRYDEAINTLKGIVQQTDKESEDRAMVFTSMAKALCNQEKFSDSKRCLEIASGILDKKERSSPLNVAEAFMEISMLYETMNEFETAISLLKRTIAMLEKLPQEQHSVGSVSARIGWLLLLTGKVEEAIPYLEDAAERLKESFGSKHFGVGYVYNNLGAAYLELDRPQSAAQVFAYAKDIIDVSLGPHHADSIEACQNLSKAYAAMGSYPLAINFQEKVVEAWEGHGPSAQDELKEAIGVLEQLKSKARGSSSESLMKALPLPRDSEGLSGRNLKSRASAKERNVLGTEANQRM</sequence>
<dbReference type="Pfam" id="PF13424">
    <property type="entry name" value="TPR_12"/>
    <property type="match status" value="1"/>
</dbReference>
<dbReference type="PANTHER" id="PTHR47459">
    <property type="entry name" value="KINESIN LIGHT CHAIN-RELATED"/>
    <property type="match status" value="1"/>
</dbReference>
<feature type="region of interest" description="Disordered" evidence="2">
    <location>
        <begin position="622"/>
        <end position="664"/>
    </location>
</feature>
<dbReference type="InterPro" id="IPR019734">
    <property type="entry name" value="TPR_rpt"/>
</dbReference>
<dbReference type="EMBL" id="JBFOLK010000001">
    <property type="protein sequence ID" value="KAL2540654.1"/>
    <property type="molecule type" value="Genomic_DNA"/>
</dbReference>
<reference evidence="4" key="1">
    <citation type="submission" date="2024-07" db="EMBL/GenBank/DDBJ databases">
        <title>Two chromosome-level genome assemblies of Korean endemic species Abeliophyllum distichum and Forsythia ovata (Oleaceae).</title>
        <authorList>
            <person name="Jang H."/>
        </authorList>
    </citation>
    <scope>NUCLEOTIDE SEQUENCE [LARGE SCALE GENOMIC DNA]</scope>
</reference>
<proteinExistence type="predicted"/>
<dbReference type="Gene3D" id="1.25.40.10">
    <property type="entry name" value="Tetratricopeptide repeat domain"/>
    <property type="match status" value="4"/>
</dbReference>
<dbReference type="SMART" id="SM00028">
    <property type="entry name" value="TPR"/>
    <property type="match status" value="9"/>
</dbReference>
<dbReference type="PROSITE" id="PS50005">
    <property type="entry name" value="TPR"/>
    <property type="match status" value="1"/>
</dbReference>
<dbReference type="Proteomes" id="UP001604336">
    <property type="component" value="Unassembled WGS sequence"/>
</dbReference>
<dbReference type="SUPFAM" id="SSF48452">
    <property type="entry name" value="TPR-like"/>
    <property type="match status" value="4"/>
</dbReference>
<organism evidence="3 4">
    <name type="scientific">Abeliophyllum distichum</name>
    <dbReference type="NCBI Taxonomy" id="126358"/>
    <lineage>
        <taxon>Eukaryota</taxon>
        <taxon>Viridiplantae</taxon>
        <taxon>Streptophyta</taxon>
        <taxon>Embryophyta</taxon>
        <taxon>Tracheophyta</taxon>
        <taxon>Spermatophyta</taxon>
        <taxon>Magnoliopsida</taxon>
        <taxon>eudicotyledons</taxon>
        <taxon>Gunneridae</taxon>
        <taxon>Pentapetalae</taxon>
        <taxon>asterids</taxon>
        <taxon>lamiids</taxon>
        <taxon>Lamiales</taxon>
        <taxon>Oleaceae</taxon>
        <taxon>Forsythieae</taxon>
        <taxon>Abeliophyllum</taxon>
    </lineage>
</organism>
<gene>
    <name evidence="3" type="ORF">Adt_01632</name>
</gene>
<feature type="region of interest" description="Disordered" evidence="2">
    <location>
        <begin position="82"/>
        <end position="102"/>
    </location>
</feature>
<dbReference type="InterPro" id="IPR011990">
    <property type="entry name" value="TPR-like_helical_dom_sf"/>
</dbReference>
<keyword evidence="4" id="KW-1185">Reference proteome</keyword>
<keyword evidence="1" id="KW-0802">TPR repeat</keyword>
<accession>A0ABD1VTE7</accession>
<evidence type="ECO:0000256" key="2">
    <source>
        <dbReference type="SAM" id="MobiDB-lite"/>
    </source>
</evidence>
<evidence type="ECO:0000313" key="3">
    <source>
        <dbReference type="EMBL" id="KAL2540654.1"/>
    </source>
</evidence>
<protein>
    <submittedName>
        <fullName evidence="3">Tetratricopeptide repeat (TPR)-like superfamily protein</fullName>
    </submittedName>
</protein>
<comment type="caution">
    <text evidence="3">The sequence shown here is derived from an EMBL/GenBank/DDBJ whole genome shotgun (WGS) entry which is preliminary data.</text>
</comment>
<feature type="repeat" description="TPR" evidence="1">
    <location>
        <begin position="438"/>
        <end position="471"/>
    </location>
</feature>
<dbReference type="PANTHER" id="PTHR47459:SF1">
    <property type="entry name" value="KINESIN LIGHT CHAIN-RELATED"/>
    <property type="match status" value="1"/>
</dbReference>
<dbReference type="Pfam" id="PF13181">
    <property type="entry name" value="TPR_8"/>
    <property type="match status" value="1"/>
</dbReference>
<dbReference type="AlphaFoldDB" id="A0ABD1VTE7"/>